<comment type="caution">
    <text evidence="1">The sequence shown here is derived from an EMBL/GenBank/DDBJ whole genome shotgun (WGS) entry which is preliminary data.</text>
</comment>
<proteinExistence type="predicted"/>
<evidence type="ECO:0000313" key="2">
    <source>
        <dbReference type="Proteomes" id="UP001058074"/>
    </source>
</evidence>
<sequence>MKKYRIPLIILLIVVSIFGALAIYQKIFKQTPENILDKFKSIKCYSCDVEYLIINSRGEVKQKANLTSTNSGKEIVLNFEDGRSQVYKNNEIIISNKLTNEKFTVKNSFDKMYKLAFVENIRENILLNGENMKKSYTEGNNMGFMQVEYNLFDNNKELNKCKMFINSDSKTLTKLIIYDDANKERVVVTYSNFKVQKYI</sequence>
<accession>A0ACB5RG41</accession>
<name>A0ACB5RG41_9CLOT</name>
<organism evidence="1 2">
    <name type="scientific">Inconstantimicrobium mannanitabidum</name>
    <dbReference type="NCBI Taxonomy" id="1604901"/>
    <lineage>
        <taxon>Bacteria</taxon>
        <taxon>Bacillati</taxon>
        <taxon>Bacillota</taxon>
        <taxon>Clostridia</taxon>
        <taxon>Eubacteriales</taxon>
        <taxon>Clostridiaceae</taxon>
        <taxon>Inconstantimicrobium</taxon>
    </lineage>
</organism>
<dbReference type="Proteomes" id="UP001058074">
    <property type="component" value="Unassembled WGS sequence"/>
</dbReference>
<keyword evidence="2" id="KW-1185">Reference proteome</keyword>
<protein>
    <submittedName>
        <fullName evidence="1">Membrane protein</fullName>
    </submittedName>
</protein>
<dbReference type="EMBL" id="BROD01000001">
    <property type="protein sequence ID" value="GKX68052.1"/>
    <property type="molecule type" value="Genomic_DNA"/>
</dbReference>
<reference evidence="1" key="1">
    <citation type="journal article" date="2025" name="Int. J. Syst. Evol. Microbiol.">
        <title>Inconstantimicrobium mannanitabidum sp. nov., a novel member of the family Clostridiaceae isolated from anoxic soil under the treatment of reductive soil disinfestation.</title>
        <authorList>
            <person name="Ueki A."/>
            <person name="Tonouchi A."/>
            <person name="Honma S."/>
            <person name="Kaku N."/>
            <person name="Ueki K."/>
        </authorList>
    </citation>
    <scope>NUCLEOTIDE SEQUENCE</scope>
    <source>
        <strain evidence="1">TW13</strain>
    </source>
</reference>
<evidence type="ECO:0000313" key="1">
    <source>
        <dbReference type="EMBL" id="GKX68052.1"/>
    </source>
</evidence>
<gene>
    <name evidence="1" type="ORF">rsdtw13_33100</name>
</gene>